<dbReference type="PANTHER" id="PTHR48475">
    <property type="entry name" value="RIBONUCLEASE H"/>
    <property type="match status" value="1"/>
</dbReference>
<dbReference type="Pfam" id="PF00078">
    <property type="entry name" value="RVT_1"/>
    <property type="match status" value="1"/>
</dbReference>
<dbReference type="InterPro" id="IPR038005">
    <property type="entry name" value="RX-like_CC"/>
</dbReference>
<dbReference type="Pfam" id="PF17919">
    <property type="entry name" value="RT_RNaseH_2"/>
    <property type="match status" value="1"/>
</dbReference>
<dbReference type="Gene3D" id="3.30.420.10">
    <property type="entry name" value="Ribonuclease H-like superfamily/Ribonuclease H"/>
    <property type="match status" value="2"/>
</dbReference>
<dbReference type="GO" id="GO:0051707">
    <property type="term" value="P:response to other organism"/>
    <property type="evidence" value="ECO:0007669"/>
    <property type="project" value="UniProtKB-ARBA"/>
</dbReference>
<dbReference type="InterPro" id="IPR025886">
    <property type="entry name" value="PP2-like"/>
</dbReference>
<proteinExistence type="predicted"/>
<dbReference type="InterPro" id="IPR036388">
    <property type="entry name" value="WH-like_DNA-bd_sf"/>
</dbReference>
<dbReference type="InterPro" id="IPR001584">
    <property type="entry name" value="Integrase_cat-core"/>
</dbReference>
<dbReference type="InterPro" id="IPR032675">
    <property type="entry name" value="LRR_dom_sf"/>
</dbReference>
<dbReference type="GO" id="GO:0043531">
    <property type="term" value="F:ADP binding"/>
    <property type="evidence" value="ECO:0007669"/>
    <property type="project" value="InterPro"/>
</dbReference>
<feature type="compositionally biased region" description="Polar residues" evidence="4">
    <location>
        <begin position="1463"/>
        <end position="1475"/>
    </location>
</feature>
<sequence length="3105" mass="350677">MADPFSLVIQPVLDEIIKNIKEEYSLVHGVKDDVENQKSKLTFIQSVIEDAVNKQVNDPQLKVWLENLEKAASDAENILDTFATKANLRKQKRKKQKFHSLSTSQTSYKRDAAQQIKRISERFDMIAKEKACFHLDIKVNGGAGQRPNYTGFFVDKSDVIGREADKESITNMLLSKEFDKEGDVSVIPIIGMGGVGKTTLAQLVFNDPYVSYHFESRMWVCVTVDFDLNRILKEMIQFHSKMKFDESSTSHLQSRLLEFMTGQCFLLVLDDVWTENYQTWEPLEQLLKQGAKGSRVLVTSRISKRNAGPCLQKLHLRMIAKGGKVLEEIGREIVGKCKGLPLAVKAMGGILRGCVDDVNKWRKIQSSEIWQIEEQNPGSDNPKFLAILKLSYDHLPYHLKRCFAYCSLFPKAYVFHKEVLVKQWIAQRFIQARERETEEETGIAYFDELLIRSFFQLSLTDDKEIFNMHDLIHDLAQSVSDHKYCQVKDNESCSFSKQPLHVSLLGKEVEKPMLEIVENARNLRTILFPSPYLKNFGQALDKVFHKLKYIRTLDLSSSTILELPSSIEKLELLRYLDLSRTEIKVIPDSICNLYNLQTLKLLGCPWLFELPKDLGNLVNLRHLELENLFWFKSSILPPKLGDLTSLHDLHAFRVGDKTGYRIEELKNMSNLSGTLHISELENAVNVKEAKLNKKEYLQKGSEFPAWMREGLLQNLVSVTLNHCTKCKTLTLGELPNLQVLYIKGMQELEKWPEVQCPSLIQLEFSNCPKLRELPRCFFGLRRLKIKRCKSLTALPVAPNLMFLILIDNPNLESWGEYLITWEYMNDEGQGSSRDQWSLCNLLELKVTGNPKLKALPHIFTIEKLEISGCELLVALPQPRFAQCLQHLVLDACHDGTLVRAIPNTSSLFSLVISGISNLTSFPKWPQLPGLKALYIYDCKDLESLSESEVGSLPSLISLKLLSIRNCPMLVTLTKELPDTLECLSISSCPLLQSLGPKEILKSHPTLKDLYIEDCPMLQSLPEDGLPSSLQHLQIQRCPLLTERCQKEDGSRGGPDWPKVMHIPDLEIDNFPKVPSTSALPKKKPAAATWFPRFPRLREKETMKKKAGTDLNNINTLSEVFLEYKTKKKWADGLSRSTCFMLYPRSLHITWSDLELWDWNCFEETSDENIEVARLIHVCWLDVRGKLTMSELSPGVVYEIVYVVKLTKEASGWELPIVLKLSLPDGRVRERQVSLMEKPRKQWIELNVGNFESKDGESGEVGFDLFEHGDHWKSGLIVKEVISTLQDGCTCACAPSRKSESQRAMGEDYLKIFGFQARLFGINFYLLGSLHIQFGRVRIRLTSSLILLGPIRFIDHATLSSRALQARRISSSTGFRAITTSRNSNNLSWKSRRPERSRPAGSQVGQAPTPSHPRTSTESSYKPTEHTRVAVSIASSSKHTKLHRHMDDQRTEGRGEGSVEVTRPQVQRSLVQSPSAASRADDSERVIAALRQEVDSLKKAARDMSTAKERLRKNFHKDEQGEASRSAHHEGWAESPSVKEKAVSSAETSATLREMRRKDGRPDKKVDEPRNEPRNKSSLPPTVPRKKVRRGEQGAVWKALDLISSSPFTDEIESAELPERFTAPRLETYNGRTDPVAHIDHYHHRMALWRYRDPLMCRIFPSSLGEVALRWFNQLERGSIGSWSQMAEVFVGRLGTNESLKDYSARFWETYNDIDACAEDTALQAFKLGLPPTTGLRQSLTKRPPTTLKKLMDRVERFVRVEEDGGNTNAVVSEVPVSPPVSRPPARTTQAPKARSAPTSYAAPSYKAFHTVFKEPIHRLLDKIKGKPFFVWPSKLIGDPAVRNQNLYCFYHRDKGHVTENCHKYKTLLEQLVAAGHLSDYVESTPTASKARGAGINRSGTQGPAPAGVIHVIHNPLCISVLPTSFRSDMQKASHLRRSYGIVDYAHFVSTSCSGVPISSAHQVVSFSDEDLADVQMPHNDPLVITLRFGDYDVQRVLVDQGSFAEIMYKGLYEKLGLKEADLANFTTPVFGFTGESTIPMGKTTLPILGWADQFANRIYSGSWHLPIQCNRGKRLAAPNESCSINFAPEAAAPAAVTEKLAAEKDPEKVYFDPSEPEFYFLIGTNLSVDDRQGLVTLLMGFRDVFAWSVYEAPGVSPDLACHSLNISGDAKPVSQKRRKLAPERAEIVAKEVERLLEANAIRSVQYPTWLSNTVVVKKKNGKWRVCVDFTDLNRACPKDPFPLPRIDQLVDSASGHERMSFLDAFQECRGNISENGDRYVRTYLIGNTVEAYIDDMLIKSKKKTSHVEDLREVLEILRATKLRLNATKCLFGVSSGKFLGHMISYNGVEANPDQISALLNLQPPKDAKQVQRLTGMIAALGRFISRSADRCRPFFQLLGKRRKFLWDQDCSAAFEGIKAYLSSPPCLSIPCSGEPLFLYLAVSEHAVSAVLVRETNEGQRPVFFVSKTMDETESRYLPLEKAALALIQAAKKLPHYFQANTVTVLTDLPLKMLMHSSDFSGRITRWGVHLGSLGVEYKPRTSIKGQVLADFVAEFQGKEASTESNYTPSPCVIGDSSEWKLFVDGASNMKGAGAGAVLVSPEGLILEQGREYSARDERMMTYLSITKSLLSKFESVQVEQVRREYNSHADILAKLATALESDLHRSVTVEVLSAPSTLIDTVDRVCGTNMEPSWMDPLIAYLRDNCLPQDPKAANVIKRKAPRYWLSKEGNLYKRSFSGPYLLCVHPSLVDDLLYEIHEGICGSHTGGRSLAHRAMSQGYWWPFMQSDAVRYVRKCDKCQRFAPKIHQPARELNPLSSPWPFAQWGLDIVGPLPRAPGNKKFLIVATDYFTKWVEAEPLSHIREVDTKRFLWKSIITRFGIPWAVISDNGTQFEGKLFKGFCSELGIRNFFSSPGYPQSNGQAEVSNKVILDGIKKRLEEAKGRWVEELPSVMWTHRTTKRRSTGETPFALAYGVEAVIPLEVGLPTTRTTEFDVEENESSLRMDLNLVEERRDMATIKLASYQHQMKRGYDKNIRPRSFQVGDLVLRKVVANTRNPNDGKLGPNWEGPYRVTSFAGVGAYRLTDLDGKSVLRPWNICNLKKYFY</sequence>
<organism evidence="6">
    <name type="scientific">Fagus sylvatica</name>
    <name type="common">Beechnut</name>
    <dbReference type="NCBI Taxonomy" id="28930"/>
    <lineage>
        <taxon>Eukaryota</taxon>
        <taxon>Viridiplantae</taxon>
        <taxon>Streptophyta</taxon>
        <taxon>Embryophyta</taxon>
        <taxon>Tracheophyta</taxon>
        <taxon>Spermatophyta</taxon>
        <taxon>Magnoliopsida</taxon>
        <taxon>eudicotyledons</taxon>
        <taxon>Gunneridae</taxon>
        <taxon>Pentapetalae</taxon>
        <taxon>rosids</taxon>
        <taxon>fabids</taxon>
        <taxon>Fagales</taxon>
        <taxon>Fagaceae</taxon>
        <taxon>Fagus</taxon>
    </lineage>
</organism>
<dbReference type="Gene3D" id="3.80.10.10">
    <property type="entry name" value="Ribonuclease Inhibitor"/>
    <property type="match status" value="2"/>
</dbReference>
<feature type="compositionally biased region" description="Polar residues" evidence="4">
    <location>
        <begin position="1402"/>
        <end position="1421"/>
    </location>
</feature>
<feature type="region of interest" description="Disordered" evidence="4">
    <location>
        <begin position="1507"/>
        <end position="1590"/>
    </location>
</feature>
<dbReference type="CDD" id="cd14798">
    <property type="entry name" value="RX-CC_like"/>
    <property type="match status" value="1"/>
</dbReference>
<dbReference type="InterPro" id="IPR012337">
    <property type="entry name" value="RNaseH-like_sf"/>
</dbReference>
<dbReference type="EMBL" id="OIVN01000916">
    <property type="protein sequence ID" value="SPC87369.1"/>
    <property type="molecule type" value="Genomic_DNA"/>
</dbReference>
<keyword evidence="2" id="KW-0547">Nucleotide-binding</keyword>
<dbReference type="GO" id="GO:0003676">
    <property type="term" value="F:nucleic acid binding"/>
    <property type="evidence" value="ECO:0007669"/>
    <property type="project" value="InterPro"/>
</dbReference>
<keyword evidence="3" id="KW-0611">Plant defense</keyword>
<dbReference type="Gene3D" id="3.30.70.270">
    <property type="match status" value="2"/>
</dbReference>
<dbReference type="Gene3D" id="1.10.8.430">
    <property type="entry name" value="Helical domain of apoptotic protease-activating factors"/>
    <property type="match status" value="1"/>
</dbReference>
<feature type="region of interest" description="Disordered" evidence="4">
    <location>
        <begin position="1769"/>
        <end position="1796"/>
    </location>
</feature>
<dbReference type="PROSITE" id="PS50994">
    <property type="entry name" value="INTEGRASE"/>
    <property type="match status" value="1"/>
</dbReference>
<dbReference type="InterPro" id="IPR058922">
    <property type="entry name" value="WHD_DRP"/>
</dbReference>
<dbReference type="Pfam" id="PF23559">
    <property type="entry name" value="WHD_DRP"/>
    <property type="match status" value="1"/>
</dbReference>
<name>A0A2N9FKF3_FAGSY</name>
<dbReference type="Gene3D" id="3.10.10.10">
    <property type="entry name" value="HIV Type 1 Reverse Transcriptase, subunit A, domain 1"/>
    <property type="match status" value="1"/>
</dbReference>
<reference evidence="6" key="1">
    <citation type="submission" date="2018-02" db="EMBL/GenBank/DDBJ databases">
        <authorList>
            <person name="Cohen D.B."/>
            <person name="Kent A.D."/>
        </authorList>
    </citation>
    <scope>NUCLEOTIDE SEQUENCE</scope>
</reference>
<dbReference type="GO" id="GO:0015074">
    <property type="term" value="P:DNA integration"/>
    <property type="evidence" value="ECO:0007669"/>
    <property type="project" value="InterPro"/>
</dbReference>
<dbReference type="Gene3D" id="1.10.10.10">
    <property type="entry name" value="Winged helix-like DNA-binding domain superfamily/Winged helix DNA-binding domain"/>
    <property type="match status" value="1"/>
</dbReference>
<gene>
    <name evidence="6" type="ORF">FSB_LOCUS15251</name>
</gene>
<dbReference type="Gene3D" id="1.20.5.4130">
    <property type="match status" value="1"/>
</dbReference>
<feature type="region of interest" description="Disordered" evidence="4">
    <location>
        <begin position="1381"/>
        <end position="1482"/>
    </location>
</feature>
<evidence type="ECO:0000259" key="5">
    <source>
        <dbReference type="PROSITE" id="PS50994"/>
    </source>
</evidence>
<evidence type="ECO:0000256" key="1">
    <source>
        <dbReference type="ARBA" id="ARBA00022737"/>
    </source>
</evidence>
<dbReference type="InterPro" id="IPR041118">
    <property type="entry name" value="Rx_N"/>
</dbReference>
<dbReference type="Pfam" id="PF00665">
    <property type="entry name" value="rve"/>
    <property type="match status" value="1"/>
</dbReference>
<evidence type="ECO:0000256" key="2">
    <source>
        <dbReference type="ARBA" id="ARBA00022741"/>
    </source>
</evidence>
<dbReference type="InterPro" id="IPR041588">
    <property type="entry name" value="Integrase_H2C2"/>
</dbReference>
<feature type="domain" description="Integrase catalytic" evidence="5">
    <location>
        <begin position="2811"/>
        <end position="2976"/>
    </location>
</feature>
<dbReference type="InterPro" id="IPR000477">
    <property type="entry name" value="RT_dom"/>
</dbReference>
<evidence type="ECO:0000256" key="3">
    <source>
        <dbReference type="ARBA" id="ARBA00022821"/>
    </source>
</evidence>
<accession>A0A2N9FKF3</accession>
<dbReference type="SUPFAM" id="SSF52540">
    <property type="entry name" value="P-loop containing nucleoside triphosphate hydrolases"/>
    <property type="match status" value="1"/>
</dbReference>
<dbReference type="FunFam" id="1.10.10.10:FF:000322">
    <property type="entry name" value="Probable disease resistance protein At1g63360"/>
    <property type="match status" value="1"/>
</dbReference>
<dbReference type="InterPro" id="IPR002182">
    <property type="entry name" value="NB-ARC"/>
</dbReference>
<dbReference type="InterPro" id="IPR043128">
    <property type="entry name" value="Rev_trsase/Diguanyl_cyclase"/>
</dbReference>
<dbReference type="GO" id="GO:0006952">
    <property type="term" value="P:defense response"/>
    <property type="evidence" value="ECO:0007669"/>
    <property type="project" value="UniProtKB-KW"/>
</dbReference>
<dbReference type="Gene3D" id="3.40.50.300">
    <property type="entry name" value="P-loop containing nucleotide triphosphate hydrolases"/>
    <property type="match status" value="1"/>
</dbReference>
<dbReference type="Pfam" id="PF14299">
    <property type="entry name" value="PP2"/>
    <property type="match status" value="1"/>
</dbReference>
<dbReference type="CDD" id="cd01647">
    <property type="entry name" value="RT_LTR"/>
    <property type="match status" value="1"/>
</dbReference>
<dbReference type="PRINTS" id="PR00364">
    <property type="entry name" value="DISEASERSIST"/>
</dbReference>
<keyword evidence="1" id="KW-0677">Repeat</keyword>
<evidence type="ECO:0000256" key="4">
    <source>
        <dbReference type="SAM" id="MobiDB-lite"/>
    </source>
</evidence>
<feature type="compositionally biased region" description="Basic and acidic residues" evidence="4">
    <location>
        <begin position="1515"/>
        <end position="1541"/>
    </location>
</feature>
<dbReference type="InterPro" id="IPR036397">
    <property type="entry name" value="RNaseH_sf"/>
</dbReference>
<dbReference type="InterPro" id="IPR043502">
    <property type="entry name" value="DNA/RNA_pol_sf"/>
</dbReference>
<dbReference type="SUPFAM" id="SSF52058">
    <property type="entry name" value="L domain-like"/>
    <property type="match status" value="2"/>
</dbReference>
<dbReference type="SUPFAM" id="SSF53098">
    <property type="entry name" value="Ribonuclease H-like"/>
    <property type="match status" value="1"/>
</dbReference>
<dbReference type="Pfam" id="PF00931">
    <property type="entry name" value="NB-ARC"/>
    <property type="match status" value="1"/>
</dbReference>
<dbReference type="SUPFAM" id="SSF56672">
    <property type="entry name" value="DNA/RNA polymerases"/>
    <property type="match status" value="1"/>
</dbReference>
<evidence type="ECO:0000313" key="6">
    <source>
        <dbReference type="EMBL" id="SPC87369.1"/>
    </source>
</evidence>
<dbReference type="Gene3D" id="3.10.20.370">
    <property type="match status" value="1"/>
</dbReference>
<dbReference type="InterPro" id="IPR027417">
    <property type="entry name" value="P-loop_NTPase"/>
</dbReference>
<feature type="compositionally biased region" description="Basic and acidic residues" evidence="4">
    <location>
        <begin position="1552"/>
        <end position="1574"/>
    </location>
</feature>
<dbReference type="Pfam" id="PF23598">
    <property type="entry name" value="LRR_14"/>
    <property type="match status" value="1"/>
</dbReference>
<feature type="compositionally biased region" description="Basic and acidic residues" evidence="4">
    <location>
        <begin position="1444"/>
        <end position="1456"/>
    </location>
</feature>
<protein>
    <recommendedName>
        <fullName evidence="5">Integrase catalytic domain-containing protein</fullName>
    </recommendedName>
</protein>
<dbReference type="InterPro" id="IPR041577">
    <property type="entry name" value="RT_RNaseH_2"/>
</dbReference>
<dbReference type="PANTHER" id="PTHR48475:SF2">
    <property type="entry name" value="RIBONUCLEASE H"/>
    <property type="match status" value="1"/>
</dbReference>
<dbReference type="Pfam" id="PF18052">
    <property type="entry name" value="Rx_N"/>
    <property type="match status" value="1"/>
</dbReference>
<dbReference type="Pfam" id="PF17921">
    <property type="entry name" value="Integrase_H2C2"/>
    <property type="match status" value="1"/>
</dbReference>
<dbReference type="InterPro" id="IPR055414">
    <property type="entry name" value="LRR_R13L4/SHOC2-like"/>
</dbReference>
<dbReference type="Gene3D" id="1.10.340.70">
    <property type="match status" value="1"/>
</dbReference>
<dbReference type="InterPro" id="IPR042197">
    <property type="entry name" value="Apaf_helical"/>
</dbReference>